<dbReference type="RefSeq" id="WP_254738339.1">
    <property type="nucleotide sequence ID" value="NZ_JANCLU010000002.1"/>
</dbReference>
<feature type="region of interest" description="Disordered" evidence="1">
    <location>
        <begin position="67"/>
        <end position="86"/>
    </location>
</feature>
<comment type="caution">
    <text evidence="2">The sequence shown here is derived from an EMBL/GenBank/DDBJ whole genome shotgun (WGS) entry which is preliminary data.</text>
</comment>
<evidence type="ECO:0000313" key="3">
    <source>
        <dbReference type="Proteomes" id="UP001205890"/>
    </source>
</evidence>
<evidence type="ECO:0000313" key="2">
    <source>
        <dbReference type="EMBL" id="MCP8937387.1"/>
    </source>
</evidence>
<accession>A0ABT1L7I5</accession>
<evidence type="ECO:0000256" key="1">
    <source>
        <dbReference type="SAM" id="MobiDB-lite"/>
    </source>
</evidence>
<name>A0ABT1L7I5_9HYPH</name>
<sequence>MSSTGTEAQRSARRKASAFFDKSAQRQLEADRRVEAQRVAERQFAAKTERLRSLRLERDELLVREAAERRAAETTSAGPKKKSTPG</sequence>
<protein>
    <recommendedName>
        <fullName evidence="4">Transcriptional regulator</fullName>
    </recommendedName>
</protein>
<dbReference type="Proteomes" id="UP001205890">
    <property type="component" value="Unassembled WGS sequence"/>
</dbReference>
<proteinExistence type="predicted"/>
<keyword evidence="3" id="KW-1185">Reference proteome</keyword>
<evidence type="ECO:0008006" key="4">
    <source>
        <dbReference type="Google" id="ProtNLM"/>
    </source>
</evidence>
<feature type="region of interest" description="Disordered" evidence="1">
    <location>
        <begin position="1"/>
        <end position="29"/>
    </location>
</feature>
<reference evidence="2 3" key="1">
    <citation type="submission" date="2022-07" db="EMBL/GenBank/DDBJ databases">
        <authorList>
            <person name="Li W.-J."/>
            <person name="Deng Q.-Q."/>
        </authorList>
    </citation>
    <scope>NUCLEOTIDE SEQUENCE [LARGE SCALE GENOMIC DNA]</scope>
    <source>
        <strain evidence="2 3">SYSU M60028</strain>
    </source>
</reference>
<gene>
    <name evidence="2" type="ORF">NK718_02575</name>
</gene>
<organism evidence="2 3">
    <name type="scientific">Alsobacter ponti</name>
    <dbReference type="NCBI Taxonomy" id="2962936"/>
    <lineage>
        <taxon>Bacteria</taxon>
        <taxon>Pseudomonadati</taxon>
        <taxon>Pseudomonadota</taxon>
        <taxon>Alphaproteobacteria</taxon>
        <taxon>Hyphomicrobiales</taxon>
        <taxon>Alsobacteraceae</taxon>
        <taxon>Alsobacter</taxon>
    </lineage>
</organism>
<dbReference type="EMBL" id="JANCLU010000002">
    <property type="protein sequence ID" value="MCP8937387.1"/>
    <property type="molecule type" value="Genomic_DNA"/>
</dbReference>